<evidence type="ECO:0000313" key="3">
    <source>
        <dbReference type="Proteomes" id="UP000235392"/>
    </source>
</evidence>
<evidence type="ECO:0000256" key="1">
    <source>
        <dbReference type="SAM" id="MobiDB-lite"/>
    </source>
</evidence>
<dbReference type="Proteomes" id="UP000235392">
    <property type="component" value="Unassembled WGS sequence"/>
</dbReference>
<protein>
    <submittedName>
        <fullName evidence="2">Uncharacterized protein</fullName>
    </submittedName>
</protein>
<proteinExistence type="predicted"/>
<reference evidence="2 3" key="1">
    <citation type="submission" date="2017-11" db="EMBL/GenBank/DDBJ databases">
        <title>De novo assembly and phasing of dikaryotic genomes from two isolates of Puccinia coronata f. sp. avenae, the causal agent of oat crown rust.</title>
        <authorList>
            <person name="Miller M.E."/>
            <person name="Zhang Y."/>
            <person name="Omidvar V."/>
            <person name="Sperschneider J."/>
            <person name="Schwessinger B."/>
            <person name="Raley C."/>
            <person name="Palmer J.M."/>
            <person name="Garnica D."/>
            <person name="Upadhyaya N."/>
            <person name="Rathjen J."/>
            <person name="Taylor J.M."/>
            <person name="Park R.F."/>
            <person name="Dodds P.N."/>
            <person name="Hirsch C.D."/>
            <person name="Kianian S.F."/>
            <person name="Figueroa M."/>
        </authorList>
    </citation>
    <scope>NUCLEOTIDE SEQUENCE [LARGE SCALE GENOMIC DNA]</scope>
    <source>
        <strain evidence="2">12SD80</strain>
    </source>
</reference>
<sequence length="428" mass="47976">MDNQTGIPSGHEQSGVGDRTTDSLDLATAKDWFKNVLKIQHASMVQAQEDRRQAIEDRRADRQKFCTSDGPTYWGPFQEIEPFLRWIHGTQIFFVTKDVQNSADKIQIVGNLIAETNLQSFYANKANSFLNKSWEEFKTHIFDFALPTNWRLALQRQIRKLDMTPAEIFLEYSTRARTLQSLFNFNAVGTSRLGDLQLAQFVVYGLPNPLQDCINERQLLETIPFNYGPFEKQANASFLTLQRPVELVTTSRSTPNALSTLGRNEFIWRVHAYLDSQGLCHFCKKHCGNAAGDCPGPIDRSHIIIPSTFQTPTKPIDYVALRAWNKPAASPGRSLQPPAGRPPIRAASVACIMVNTPHDVHIAALTVDAAIKEARRFYLNHFDNEGCFPLLSPAAIAAIEALDAQHWLNEANEAKQACQDLANIIAAL</sequence>
<evidence type="ECO:0000313" key="2">
    <source>
        <dbReference type="EMBL" id="PLW34010.1"/>
    </source>
</evidence>
<gene>
    <name evidence="2" type="ORF">PCASD_22348</name>
</gene>
<feature type="region of interest" description="Disordered" evidence="1">
    <location>
        <begin position="1"/>
        <end position="21"/>
    </location>
</feature>
<accession>A0A2N5U8D3</accession>
<comment type="caution">
    <text evidence="2">The sequence shown here is derived from an EMBL/GenBank/DDBJ whole genome shotgun (WGS) entry which is preliminary data.</text>
</comment>
<name>A0A2N5U8D3_9BASI</name>
<dbReference type="AlphaFoldDB" id="A0A2N5U8D3"/>
<dbReference type="EMBL" id="PGCI01000207">
    <property type="protein sequence ID" value="PLW34010.1"/>
    <property type="molecule type" value="Genomic_DNA"/>
</dbReference>
<organism evidence="2 3">
    <name type="scientific">Puccinia coronata f. sp. avenae</name>
    <dbReference type="NCBI Taxonomy" id="200324"/>
    <lineage>
        <taxon>Eukaryota</taxon>
        <taxon>Fungi</taxon>
        <taxon>Dikarya</taxon>
        <taxon>Basidiomycota</taxon>
        <taxon>Pucciniomycotina</taxon>
        <taxon>Pucciniomycetes</taxon>
        <taxon>Pucciniales</taxon>
        <taxon>Pucciniaceae</taxon>
        <taxon>Puccinia</taxon>
    </lineage>
</organism>